<gene>
    <name evidence="3" type="ORF">TanjilG_00619</name>
</gene>
<feature type="domain" description="Myb/SANT-like" evidence="2">
    <location>
        <begin position="15"/>
        <end position="107"/>
    </location>
</feature>
<dbReference type="Pfam" id="PF12776">
    <property type="entry name" value="Myb_DNA-bind_3"/>
    <property type="match status" value="2"/>
</dbReference>
<organism evidence="3 4">
    <name type="scientific">Lupinus angustifolius</name>
    <name type="common">Narrow-leaved blue lupine</name>
    <dbReference type="NCBI Taxonomy" id="3871"/>
    <lineage>
        <taxon>Eukaryota</taxon>
        <taxon>Viridiplantae</taxon>
        <taxon>Streptophyta</taxon>
        <taxon>Embryophyta</taxon>
        <taxon>Tracheophyta</taxon>
        <taxon>Spermatophyta</taxon>
        <taxon>Magnoliopsida</taxon>
        <taxon>eudicotyledons</taxon>
        <taxon>Gunneridae</taxon>
        <taxon>Pentapetalae</taxon>
        <taxon>rosids</taxon>
        <taxon>fabids</taxon>
        <taxon>Fabales</taxon>
        <taxon>Fabaceae</taxon>
        <taxon>Papilionoideae</taxon>
        <taxon>50 kb inversion clade</taxon>
        <taxon>genistoids sensu lato</taxon>
        <taxon>core genistoids</taxon>
        <taxon>Genisteae</taxon>
        <taxon>Lupinus</taxon>
    </lineage>
</organism>
<evidence type="ECO:0000313" key="4">
    <source>
        <dbReference type="Proteomes" id="UP000188354"/>
    </source>
</evidence>
<sequence length="529" mass="60595">MEDDCSISLDNLRANWTPSQDEYFLELMLTHVHKGNKTGKTFTRQAWADMIDQFNTKFGFKYDVDVLKNRHKRFRKQYNEIKMNDSRNDLQWDGTLNMVMADDKTWHGQTKAHAHVQPYRTRVIPNYIDLCIIFGHAVADGRYSLSCFDVDFECEEIASKQGDDQAATSKGLDDQAATSKGLDDQTSPIVINQSKIDWSPMMDRFFVQLMLDQVCKGNKVGHTFKRKAWADMSESFNDRFGCYYGKVVLKNRFNVLRKHYSSINVLLAKEGFSWDKKEQNVVADDDLWQNCIQVNHNFRLYRTKSMPFYSSMCIICRNEATVSCLSNLQNGYFEGKNSTPVTQSFPNAADKGALYIGVEWNSNADKGTMHIGGENVLTGEAQALPHADKDALHIDGEKNSTRETQPLPYADKELLLGGGENVYVHPKRRPPNTPEILNESKKARKYNEGMAVTMKHMTVAVTSLTKKIKKEDGFSIDNVITVLQAIPNMDDDLILDACDFLEDERRARMFLALDANFRKKWLLRKLRSE</sequence>
<dbReference type="AlphaFoldDB" id="A0A4P1R737"/>
<dbReference type="InterPro" id="IPR024752">
    <property type="entry name" value="Myb/SANT-like_dom"/>
</dbReference>
<feature type="domain" description="Myb/SANT-like" evidence="2">
    <location>
        <begin position="198"/>
        <end position="290"/>
    </location>
</feature>
<reference evidence="3 4" key="1">
    <citation type="journal article" date="2017" name="Plant Biotechnol. J.">
        <title>A comprehensive draft genome sequence for lupin (Lupinus angustifolius), an emerging health food: insights into plant-microbe interactions and legume evolution.</title>
        <authorList>
            <person name="Hane J.K."/>
            <person name="Ming Y."/>
            <person name="Kamphuis L.G."/>
            <person name="Nelson M.N."/>
            <person name="Garg G."/>
            <person name="Atkins C.A."/>
            <person name="Bayer P.E."/>
            <person name="Bravo A."/>
            <person name="Bringans S."/>
            <person name="Cannon S."/>
            <person name="Edwards D."/>
            <person name="Foley R."/>
            <person name="Gao L.L."/>
            <person name="Harrison M.J."/>
            <person name="Huang W."/>
            <person name="Hurgobin B."/>
            <person name="Li S."/>
            <person name="Liu C.W."/>
            <person name="McGrath A."/>
            <person name="Morahan G."/>
            <person name="Murray J."/>
            <person name="Weller J."/>
            <person name="Jian J."/>
            <person name="Singh K.B."/>
        </authorList>
    </citation>
    <scope>NUCLEOTIDE SEQUENCE [LARGE SCALE GENOMIC DNA]</scope>
    <source>
        <strain evidence="4">cv. Tanjil</strain>
        <tissue evidence="3">Whole plant</tissue>
    </source>
</reference>
<dbReference type="PANTHER" id="PTHR46929">
    <property type="entry name" value="EXPRESSED PROTEIN"/>
    <property type="match status" value="1"/>
</dbReference>
<feature type="region of interest" description="Disordered" evidence="1">
    <location>
        <begin position="163"/>
        <end position="182"/>
    </location>
</feature>
<keyword evidence="4" id="KW-1185">Reference proteome</keyword>
<dbReference type="Proteomes" id="UP000188354">
    <property type="component" value="Chromosome LG09"/>
</dbReference>
<protein>
    <recommendedName>
        <fullName evidence="2">Myb/SANT-like domain-containing protein</fullName>
    </recommendedName>
</protein>
<evidence type="ECO:0000313" key="3">
    <source>
        <dbReference type="EMBL" id="OIW04059.1"/>
    </source>
</evidence>
<dbReference type="EMBL" id="CM007369">
    <property type="protein sequence ID" value="OIW04059.1"/>
    <property type="molecule type" value="Genomic_DNA"/>
</dbReference>
<dbReference type="KEGG" id="lang:109355957"/>
<dbReference type="STRING" id="3871.A0A4P1R737"/>
<dbReference type="PANTHER" id="PTHR46929:SF33">
    <property type="entry name" value="L10-INTERACTING MYB DOMAIN-CONTAINING PROTEIN-LIKE ISOFORM X1"/>
    <property type="match status" value="1"/>
</dbReference>
<proteinExistence type="predicted"/>
<dbReference type="OrthoDB" id="1848055at2759"/>
<name>A0A4P1R737_LUPAN</name>
<evidence type="ECO:0000259" key="2">
    <source>
        <dbReference type="Pfam" id="PF12776"/>
    </source>
</evidence>
<evidence type="ECO:0000256" key="1">
    <source>
        <dbReference type="SAM" id="MobiDB-lite"/>
    </source>
</evidence>
<accession>A0A4P1R737</accession>
<dbReference type="Gramene" id="OIW04059">
    <property type="protein sequence ID" value="OIW04059"/>
    <property type="gene ID" value="TanjilG_00619"/>
</dbReference>